<evidence type="ECO:0000256" key="3">
    <source>
        <dbReference type="ARBA" id="ARBA00022989"/>
    </source>
</evidence>
<feature type="transmembrane region" description="Helical" evidence="9">
    <location>
        <begin position="61"/>
        <end position="82"/>
    </location>
</feature>
<comment type="caution">
    <text evidence="11">The sequence shown here is derived from an EMBL/GenBank/DDBJ whole genome shotgun (WGS) entry which is preliminary data.</text>
</comment>
<keyword evidence="4 8" id="KW-0297">G-protein coupled receptor</keyword>
<keyword evidence="2 8" id="KW-0812">Transmembrane</keyword>
<proteinExistence type="inferred from homology"/>
<keyword evidence="7 8" id="KW-0807">Transducer</keyword>
<dbReference type="SUPFAM" id="SSF81321">
    <property type="entry name" value="Family A G protein-coupled receptor-like"/>
    <property type="match status" value="2"/>
</dbReference>
<feature type="transmembrane region" description="Helical" evidence="9">
    <location>
        <begin position="28"/>
        <end position="49"/>
    </location>
</feature>
<keyword evidence="3 9" id="KW-1133">Transmembrane helix</keyword>
<comment type="similarity">
    <text evidence="8">Belongs to the G-protein coupled receptor 1 family.</text>
</comment>
<dbReference type="PRINTS" id="PR00237">
    <property type="entry name" value="GPCRRHODOPSN"/>
</dbReference>
<evidence type="ECO:0000259" key="10">
    <source>
        <dbReference type="PROSITE" id="PS50262"/>
    </source>
</evidence>
<evidence type="ECO:0000256" key="1">
    <source>
        <dbReference type="ARBA" id="ARBA00004141"/>
    </source>
</evidence>
<feature type="transmembrane region" description="Helical" evidence="9">
    <location>
        <begin position="144"/>
        <end position="164"/>
    </location>
</feature>
<reference evidence="11 12" key="1">
    <citation type="submission" date="2022-05" db="EMBL/GenBank/DDBJ databases">
        <authorList>
            <consortium name="Genoscope - CEA"/>
            <person name="William W."/>
        </authorList>
    </citation>
    <scope>NUCLEOTIDE SEQUENCE [LARGE SCALE GENOMIC DNA]</scope>
</reference>
<accession>A0ABN8P8M1</accession>
<feature type="transmembrane region" description="Helical" evidence="9">
    <location>
        <begin position="102"/>
        <end position="123"/>
    </location>
</feature>
<dbReference type="PANTHER" id="PTHR24243">
    <property type="entry name" value="G-PROTEIN COUPLED RECEPTOR"/>
    <property type="match status" value="1"/>
</dbReference>
<feature type="transmembrane region" description="Helical" evidence="9">
    <location>
        <begin position="360"/>
        <end position="381"/>
    </location>
</feature>
<feature type="transmembrane region" description="Helical" evidence="9">
    <location>
        <begin position="192"/>
        <end position="217"/>
    </location>
</feature>
<sequence>MNTTVNGSSFWSCTSLINPEALKIGLTVAYSFILVVSLVGNFLIVLIVYKTPTLRKPINMLIANMAISDLLFPIILFPVRPVDLQVGSWLIGGNLGQALCKLQFFATYISSLVSVQSLVLITVDRFGAVVVPLRSPLITSKQCPFFIVATWIIAMAVHSPYLAVSKLVEYPGGMRCTSQWRETLGANANRNFVLVVAIVFFYTPFVLLAILYSVILIKLKRQAHPGEASANAEEQRTRRIRNVLKMAIAINVVFFICWIPLSSKGMIIIFSAPESSIWPSCSFYLYDRITLSMALENCAINPIICLIFSSSYRQALKRLANRIGATVAYSLILVVSLVGNSLIVLIVYKTPTLRKPINMLIANMAMSDLLYPIFPIPVRLIELHVGSWLIGGTLGQALCKIYPFFSDISSLVSIQSLVLITVDRYAAVVAPLRSPLISRKVCRCLIVGTWILAAAFHSPFLFTFNLVEYQDEKWCENQLEVIFGENSSFGIYILSASIFFYYIPFVVLVILYSIILIELKKQAHPGEQSASAEEQRTRRTRDVLKMTVAIVVAFFICWIPFSIQLVTSYFVPKNTLGCKFWVSYYVALFMAYTNCAINPIICLTFSSNYRQAFRKLVNWCGAVQG</sequence>
<organism evidence="11 12">
    <name type="scientific">Porites lobata</name>
    <dbReference type="NCBI Taxonomy" id="104759"/>
    <lineage>
        <taxon>Eukaryota</taxon>
        <taxon>Metazoa</taxon>
        <taxon>Cnidaria</taxon>
        <taxon>Anthozoa</taxon>
        <taxon>Hexacorallia</taxon>
        <taxon>Scleractinia</taxon>
        <taxon>Fungiina</taxon>
        <taxon>Poritidae</taxon>
        <taxon>Porites</taxon>
    </lineage>
</organism>
<feature type="domain" description="G-protein coupled receptors family 1 profile" evidence="10">
    <location>
        <begin position="339"/>
        <end position="602"/>
    </location>
</feature>
<evidence type="ECO:0000256" key="7">
    <source>
        <dbReference type="ARBA" id="ARBA00023224"/>
    </source>
</evidence>
<dbReference type="Pfam" id="PF00001">
    <property type="entry name" value="7tm_1"/>
    <property type="match status" value="2"/>
</dbReference>
<evidence type="ECO:0000256" key="9">
    <source>
        <dbReference type="SAM" id="Phobius"/>
    </source>
</evidence>
<evidence type="ECO:0000313" key="12">
    <source>
        <dbReference type="Proteomes" id="UP001159405"/>
    </source>
</evidence>
<dbReference type="CDD" id="cd00637">
    <property type="entry name" value="7tm_classA_rhodopsin-like"/>
    <property type="match status" value="2"/>
</dbReference>
<evidence type="ECO:0000256" key="4">
    <source>
        <dbReference type="ARBA" id="ARBA00023040"/>
    </source>
</evidence>
<feature type="transmembrane region" description="Helical" evidence="9">
    <location>
        <begin position="327"/>
        <end position="348"/>
    </location>
</feature>
<feature type="transmembrane region" description="Helical" evidence="9">
    <location>
        <begin position="243"/>
        <end position="261"/>
    </location>
</feature>
<feature type="transmembrane region" description="Helical" evidence="9">
    <location>
        <begin position="581"/>
        <end position="605"/>
    </location>
</feature>
<feature type="transmembrane region" description="Helical" evidence="9">
    <location>
        <begin position="543"/>
        <end position="561"/>
    </location>
</feature>
<dbReference type="PROSITE" id="PS50262">
    <property type="entry name" value="G_PROTEIN_RECEP_F1_2"/>
    <property type="match status" value="2"/>
</dbReference>
<feature type="transmembrane region" description="Helical" evidence="9">
    <location>
        <begin position="489"/>
        <end position="515"/>
    </location>
</feature>
<dbReference type="Proteomes" id="UP001159405">
    <property type="component" value="Unassembled WGS sequence"/>
</dbReference>
<dbReference type="Gene3D" id="1.20.1070.10">
    <property type="entry name" value="Rhodopsin 7-helix transmembrane proteins"/>
    <property type="match status" value="2"/>
</dbReference>
<gene>
    <name evidence="11" type="ORF">PLOB_00036597</name>
</gene>
<dbReference type="SMART" id="SM01381">
    <property type="entry name" value="7TM_GPCR_Srsx"/>
    <property type="match status" value="1"/>
</dbReference>
<evidence type="ECO:0000313" key="11">
    <source>
        <dbReference type="EMBL" id="CAH3132990.1"/>
    </source>
</evidence>
<evidence type="ECO:0000256" key="6">
    <source>
        <dbReference type="ARBA" id="ARBA00023170"/>
    </source>
</evidence>
<dbReference type="PANTHER" id="PTHR24243:SF208">
    <property type="entry name" value="PYROKININ-1 RECEPTOR"/>
    <property type="match status" value="1"/>
</dbReference>
<feature type="transmembrane region" description="Helical" evidence="9">
    <location>
        <begin position="441"/>
        <end position="462"/>
    </location>
</feature>
<name>A0ABN8P8M1_9CNID</name>
<dbReference type="InterPro" id="IPR000276">
    <property type="entry name" value="GPCR_Rhodpsn"/>
</dbReference>
<comment type="subcellular location">
    <subcellularLocation>
        <location evidence="1">Membrane</location>
        <topology evidence="1">Multi-pass membrane protein</topology>
    </subcellularLocation>
</comment>
<keyword evidence="5 9" id="KW-0472">Membrane</keyword>
<keyword evidence="6 8" id="KW-0675">Receptor</keyword>
<protein>
    <recommendedName>
        <fullName evidence="10">G-protein coupled receptors family 1 profile domain-containing protein</fullName>
    </recommendedName>
</protein>
<feature type="transmembrane region" description="Helical" evidence="9">
    <location>
        <begin position="401"/>
        <end position="420"/>
    </location>
</feature>
<keyword evidence="12" id="KW-1185">Reference proteome</keyword>
<dbReference type="InterPro" id="IPR017452">
    <property type="entry name" value="GPCR_Rhodpsn_7TM"/>
</dbReference>
<dbReference type="PROSITE" id="PS00237">
    <property type="entry name" value="G_PROTEIN_RECEP_F1_1"/>
    <property type="match status" value="1"/>
</dbReference>
<feature type="domain" description="G-protein coupled receptors family 1 profile" evidence="10">
    <location>
        <begin position="40"/>
        <end position="305"/>
    </location>
</feature>
<evidence type="ECO:0000256" key="5">
    <source>
        <dbReference type="ARBA" id="ARBA00023136"/>
    </source>
</evidence>
<evidence type="ECO:0000256" key="2">
    <source>
        <dbReference type="ARBA" id="ARBA00022692"/>
    </source>
</evidence>
<evidence type="ECO:0000256" key="8">
    <source>
        <dbReference type="RuleBase" id="RU000688"/>
    </source>
</evidence>
<dbReference type="EMBL" id="CALNXK010000052">
    <property type="protein sequence ID" value="CAH3132990.1"/>
    <property type="molecule type" value="Genomic_DNA"/>
</dbReference>